<dbReference type="AlphaFoldDB" id="A0A645GBI9"/>
<gene>
    <name evidence="1" type="ORF">SDC9_171656</name>
</gene>
<dbReference type="Gene3D" id="3.90.550.10">
    <property type="entry name" value="Spore Coat Polysaccharide Biosynthesis Protein SpsA, Chain A"/>
    <property type="match status" value="1"/>
</dbReference>
<reference evidence="1" key="1">
    <citation type="submission" date="2019-08" db="EMBL/GenBank/DDBJ databases">
        <authorList>
            <person name="Kucharzyk K."/>
            <person name="Murdoch R.W."/>
            <person name="Higgins S."/>
            <person name="Loffler F."/>
        </authorList>
    </citation>
    <scope>NUCLEOTIDE SEQUENCE</scope>
</reference>
<dbReference type="InterPro" id="IPR029044">
    <property type="entry name" value="Nucleotide-diphossugar_trans"/>
</dbReference>
<evidence type="ECO:0000313" key="1">
    <source>
        <dbReference type="EMBL" id="MPN24261.1"/>
    </source>
</evidence>
<protein>
    <recommendedName>
        <fullName evidence="2">Nucleotidyl transferase domain-containing protein</fullName>
    </recommendedName>
</protein>
<sequence length="222" mass="25914">MNDLPDGYQMPAERVKPWGTTHAILACRQQLTEPFMVINADDYYGKQAFKTMYDFLCRDVKDDEYGMVGYVVSNTLTDYGTVMRGVCDVENGYLNKLIERKSIKKEQGMPYYSEDGHNWIAIPQDNLVSMNFWGFTPKIMDYLMPIFSDFLKNNLHDNPLKCEHVIPTAVDELIHRHGIKVRVMRSDDTWYGITYKEDKIRIMESLAELKARQAYPADLWKK</sequence>
<evidence type="ECO:0008006" key="2">
    <source>
        <dbReference type="Google" id="ProtNLM"/>
    </source>
</evidence>
<comment type="caution">
    <text evidence="1">The sequence shown here is derived from an EMBL/GenBank/DDBJ whole genome shotgun (WGS) entry which is preliminary data.</text>
</comment>
<name>A0A645GBI9_9ZZZZ</name>
<organism evidence="1">
    <name type="scientific">bioreactor metagenome</name>
    <dbReference type="NCBI Taxonomy" id="1076179"/>
    <lineage>
        <taxon>unclassified sequences</taxon>
        <taxon>metagenomes</taxon>
        <taxon>ecological metagenomes</taxon>
    </lineage>
</organism>
<accession>A0A645GBI9</accession>
<dbReference type="EMBL" id="VSSQ01073060">
    <property type="protein sequence ID" value="MPN24261.1"/>
    <property type="molecule type" value="Genomic_DNA"/>
</dbReference>
<dbReference type="SUPFAM" id="SSF53448">
    <property type="entry name" value="Nucleotide-diphospho-sugar transferases"/>
    <property type="match status" value="1"/>
</dbReference>
<proteinExistence type="predicted"/>